<proteinExistence type="predicted"/>
<keyword evidence="3" id="KW-1185">Reference proteome</keyword>
<evidence type="ECO:0000313" key="3">
    <source>
        <dbReference type="Proteomes" id="UP000283387"/>
    </source>
</evidence>
<dbReference type="InterPro" id="IPR036515">
    <property type="entry name" value="Transposase_17_sf"/>
</dbReference>
<comment type="caution">
    <text evidence="2">The sequence shown here is derived from an EMBL/GenBank/DDBJ whole genome shotgun (WGS) entry which is preliminary data.</text>
</comment>
<dbReference type="GO" id="GO:0004803">
    <property type="term" value="F:transposase activity"/>
    <property type="evidence" value="ECO:0007669"/>
    <property type="project" value="InterPro"/>
</dbReference>
<dbReference type="AlphaFoldDB" id="A0A419W6R3"/>
<dbReference type="Pfam" id="PF01797">
    <property type="entry name" value="Y1_Tnp"/>
    <property type="match status" value="1"/>
</dbReference>
<accession>A0A419W6R3</accession>
<dbReference type="SMART" id="SM01321">
    <property type="entry name" value="Y1_Tnp"/>
    <property type="match status" value="1"/>
</dbReference>
<evidence type="ECO:0000259" key="1">
    <source>
        <dbReference type="SMART" id="SM01321"/>
    </source>
</evidence>
<dbReference type="Gene3D" id="3.30.70.1290">
    <property type="entry name" value="Transposase IS200-like"/>
    <property type="match status" value="1"/>
</dbReference>
<gene>
    <name evidence="2" type="ORF">BC643_1503</name>
</gene>
<organism evidence="2 3">
    <name type="scientific">Mangrovibacterium diazotrophicum</name>
    <dbReference type="NCBI Taxonomy" id="1261403"/>
    <lineage>
        <taxon>Bacteria</taxon>
        <taxon>Pseudomonadati</taxon>
        <taxon>Bacteroidota</taxon>
        <taxon>Bacteroidia</taxon>
        <taxon>Marinilabiliales</taxon>
        <taxon>Prolixibacteraceae</taxon>
        <taxon>Mangrovibacterium</taxon>
    </lineage>
</organism>
<name>A0A419W6R3_9BACT</name>
<dbReference type="SUPFAM" id="SSF143422">
    <property type="entry name" value="Transposase IS200-like"/>
    <property type="match status" value="1"/>
</dbReference>
<dbReference type="PANTHER" id="PTHR33360:SF2">
    <property type="entry name" value="TRANSPOSASE FOR INSERTION SEQUENCE ELEMENT IS200"/>
    <property type="match status" value="1"/>
</dbReference>
<feature type="domain" description="Transposase IS200-like" evidence="1">
    <location>
        <begin position="14"/>
        <end position="128"/>
    </location>
</feature>
<dbReference type="NCBIfam" id="NF033573">
    <property type="entry name" value="transpos_IS200"/>
    <property type="match status" value="1"/>
</dbReference>
<dbReference type="InterPro" id="IPR002686">
    <property type="entry name" value="Transposase_17"/>
</dbReference>
<dbReference type="EMBL" id="RAPN01000001">
    <property type="protein sequence ID" value="RKD91154.1"/>
    <property type="molecule type" value="Genomic_DNA"/>
</dbReference>
<reference evidence="2 3" key="1">
    <citation type="submission" date="2018-09" db="EMBL/GenBank/DDBJ databases">
        <title>Genomic Encyclopedia of Archaeal and Bacterial Type Strains, Phase II (KMG-II): from individual species to whole genera.</title>
        <authorList>
            <person name="Goeker M."/>
        </authorList>
    </citation>
    <scope>NUCLEOTIDE SEQUENCE [LARGE SCALE GENOMIC DNA]</scope>
    <source>
        <strain evidence="2 3">DSM 27148</strain>
    </source>
</reference>
<dbReference type="PANTHER" id="PTHR33360">
    <property type="entry name" value="TRANSPOSASE FOR INSERTION SEQUENCE ELEMENT IS200"/>
    <property type="match status" value="1"/>
</dbReference>
<protein>
    <submittedName>
        <fullName evidence="2">REP element-mobilizing transposase RayT</fullName>
    </submittedName>
</protein>
<dbReference type="GO" id="GO:0006313">
    <property type="term" value="P:DNA transposition"/>
    <property type="evidence" value="ECO:0007669"/>
    <property type="project" value="InterPro"/>
</dbReference>
<dbReference type="Proteomes" id="UP000283387">
    <property type="component" value="Unassembled WGS sequence"/>
</dbReference>
<sequence>MKYQTKPTTMPGTYSKIYIQIIFAVKGRTNQISTNWQHELYSYIAGIVKNKGHKPIIVNGAKDHIHIFVGLNPSRALSDLVRDIKNNSSNFINSKGFLPGKFAWQEGYGAFSYSESQIEHVYQYILNQDKHHKTKTFKEEYIGFLSKFQVDYDERYLFEWLE</sequence>
<dbReference type="RefSeq" id="WP_245994884.1">
    <property type="nucleotide sequence ID" value="NZ_RAPN01000001.1"/>
</dbReference>
<dbReference type="GO" id="GO:0003677">
    <property type="term" value="F:DNA binding"/>
    <property type="evidence" value="ECO:0007669"/>
    <property type="project" value="InterPro"/>
</dbReference>
<evidence type="ECO:0000313" key="2">
    <source>
        <dbReference type="EMBL" id="RKD91154.1"/>
    </source>
</evidence>